<dbReference type="InterPro" id="IPR036388">
    <property type="entry name" value="WH-like_DNA-bd_sf"/>
</dbReference>
<dbReference type="InterPro" id="IPR007421">
    <property type="entry name" value="Schlafen_AlbA_2_dom"/>
</dbReference>
<dbReference type="EC" id="3.6.4.12" evidence="3"/>
<dbReference type="OrthoDB" id="9805115at2"/>
<protein>
    <submittedName>
        <fullName evidence="3">Putative transcriptional regulator with HTH domain</fullName>
        <ecNumber evidence="3">3.6.4.12</ecNumber>
    </submittedName>
</protein>
<dbReference type="SUPFAM" id="SSF46785">
    <property type="entry name" value="Winged helix' DNA-binding domain"/>
    <property type="match status" value="1"/>
</dbReference>
<feature type="domain" description="Schlafen AlbA-2" evidence="1">
    <location>
        <begin position="14"/>
        <end position="127"/>
    </location>
</feature>
<keyword evidence="3" id="KW-0378">Hydrolase</keyword>
<dbReference type="RefSeq" id="WP_047260910.1">
    <property type="nucleotide sequence ID" value="NZ_CP011542.1"/>
</dbReference>
<proteinExistence type="predicted"/>
<evidence type="ECO:0000259" key="2">
    <source>
        <dbReference type="Pfam" id="PF09339"/>
    </source>
</evidence>
<dbReference type="GO" id="GO:0003678">
    <property type="term" value="F:DNA helicase activity"/>
    <property type="evidence" value="ECO:0007669"/>
    <property type="project" value="UniProtKB-EC"/>
</dbReference>
<dbReference type="PANTHER" id="PTHR30595">
    <property type="entry name" value="GLPR-RELATED TRANSCRIPTIONAL REPRESSOR"/>
    <property type="match status" value="1"/>
</dbReference>
<dbReference type="STRING" id="571915.CMUST_00750"/>
<gene>
    <name evidence="3" type="ORF">CMUST_00750</name>
</gene>
<dbReference type="PATRIC" id="fig|571915.4.peg.153"/>
<evidence type="ECO:0000259" key="1">
    <source>
        <dbReference type="Pfam" id="PF04326"/>
    </source>
</evidence>
<dbReference type="EMBL" id="CP011542">
    <property type="protein sequence ID" value="AKK04503.1"/>
    <property type="molecule type" value="Genomic_DNA"/>
</dbReference>
<dbReference type="GO" id="GO:0003677">
    <property type="term" value="F:DNA binding"/>
    <property type="evidence" value="ECO:0007669"/>
    <property type="project" value="InterPro"/>
</dbReference>
<dbReference type="Pfam" id="PF09339">
    <property type="entry name" value="HTH_IclR"/>
    <property type="match status" value="1"/>
</dbReference>
<evidence type="ECO:0000313" key="4">
    <source>
        <dbReference type="Proteomes" id="UP000035199"/>
    </source>
</evidence>
<dbReference type="InterPro" id="IPR038475">
    <property type="entry name" value="RecG_C_sf"/>
</dbReference>
<dbReference type="InterPro" id="IPR036390">
    <property type="entry name" value="WH_DNA-bd_sf"/>
</dbReference>
<feature type="domain" description="HTH iclR-type" evidence="2">
    <location>
        <begin position="399"/>
        <end position="441"/>
    </location>
</feature>
<dbReference type="Pfam" id="PF04326">
    <property type="entry name" value="SLFN_AlbA_2"/>
    <property type="match status" value="1"/>
</dbReference>
<accession>A0A0G3GY77</accession>
<dbReference type="KEGG" id="cmv:CMUST_00750"/>
<sequence>MFNGDIQALCETGESQWLERKSFRIKGKDLAKAFVAMANAEGGVVAVGVSNRQPEGLPTIAQENEIRQATFDFCDPTVPARINVIETTTPDGKPAQIFVCEIEASDRVHSLKNGECFLRVGDETKQLRTDQILELRYSKGEQQFDVTPAPTAERDDLDDKKLAAFATVIGASSVDSVLNARSLLTREGKPTVAAILCFGKNPQRYFLNAYIRVLRWGDSDRLPGVSQQLLFDERFEGTLEEQVADAAARIDELLPKVKRLSANGNFEWQSVIPRDVWLEGLVNAVVHRSYSMIGDHIRFEIYPDRIEVSSPGRFPGLADPRKPLSIARFARNPSIARIAAELRIGQELGEGIKRMFFEMHQVGLAEPVYSQNGNVILTLRAQRRINDAMLAELPTNADTVLAALGSSQQPLGTSEVAAIAKLSVPTARRVLAALRDKGLIAWEGKSPKDPRAVWRIKPPLK</sequence>
<name>A0A0G3GY77_9CORY</name>
<dbReference type="AlphaFoldDB" id="A0A0G3GY77"/>
<dbReference type="Proteomes" id="UP000035199">
    <property type="component" value="Chromosome"/>
</dbReference>
<dbReference type="Gene3D" id="3.30.950.30">
    <property type="entry name" value="Schlafen, AAA domain"/>
    <property type="match status" value="1"/>
</dbReference>
<dbReference type="PANTHER" id="PTHR30595:SF6">
    <property type="entry name" value="SCHLAFEN ALBA-2 DOMAIN-CONTAINING PROTEIN"/>
    <property type="match status" value="1"/>
</dbReference>
<reference evidence="4" key="2">
    <citation type="submission" date="2015-05" db="EMBL/GenBank/DDBJ databases">
        <title>Complete genome sequence of Corynebacterium mustelae DSM 45274, isolated from various tissues of a male ferret with lethal sepsis.</title>
        <authorList>
            <person name="Ruckert C."/>
            <person name="Albersmeier A."/>
            <person name="Winkler A."/>
            <person name="Tauch A."/>
        </authorList>
    </citation>
    <scope>NUCLEOTIDE SEQUENCE [LARGE SCALE GENOMIC DNA]</scope>
    <source>
        <strain evidence="4">DSM 45274</strain>
    </source>
</reference>
<dbReference type="InterPro" id="IPR038461">
    <property type="entry name" value="Schlafen_AlbA_2_dom_sf"/>
</dbReference>
<dbReference type="Gene3D" id="3.30.565.60">
    <property type="match status" value="1"/>
</dbReference>
<dbReference type="GO" id="GO:0016787">
    <property type="term" value="F:hydrolase activity"/>
    <property type="evidence" value="ECO:0007669"/>
    <property type="project" value="UniProtKB-KW"/>
</dbReference>
<evidence type="ECO:0000313" key="3">
    <source>
        <dbReference type="EMBL" id="AKK04503.1"/>
    </source>
</evidence>
<dbReference type="Pfam" id="PF13749">
    <property type="entry name" value="HATPase_c_4"/>
    <property type="match status" value="1"/>
</dbReference>
<dbReference type="GO" id="GO:0006355">
    <property type="term" value="P:regulation of DNA-templated transcription"/>
    <property type="evidence" value="ECO:0007669"/>
    <property type="project" value="InterPro"/>
</dbReference>
<keyword evidence="4" id="KW-1185">Reference proteome</keyword>
<dbReference type="Gene3D" id="1.10.10.10">
    <property type="entry name" value="Winged helix-like DNA-binding domain superfamily/Winged helix DNA-binding domain"/>
    <property type="match status" value="1"/>
</dbReference>
<organism evidence="3 4">
    <name type="scientific">Corynebacterium mustelae</name>
    <dbReference type="NCBI Taxonomy" id="571915"/>
    <lineage>
        <taxon>Bacteria</taxon>
        <taxon>Bacillati</taxon>
        <taxon>Actinomycetota</taxon>
        <taxon>Actinomycetes</taxon>
        <taxon>Mycobacteriales</taxon>
        <taxon>Corynebacteriaceae</taxon>
        <taxon>Corynebacterium</taxon>
    </lineage>
</organism>
<dbReference type="InterPro" id="IPR005471">
    <property type="entry name" value="Tscrpt_reg_IclR_N"/>
</dbReference>
<reference evidence="3 4" key="1">
    <citation type="journal article" date="2015" name="Genome Announc.">
        <title>Complete Genome Sequence of the Type Strain Corynebacterium mustelae DSM 45274, Isolated from Various Tissues of a Male Ferret with Lethal Sepsis.</title>
        <authorList>
            <person name="Ruckert C."/>
            <person name="Eimer J."/>
            <person name="Winkler A."/>
            <person name="Tauch A."/>
        </authorList>
    </citation>
    <scope>NUCLEOTIDE SEQUENCE [LARGE SCALE GENOMIC DNA]</scope>
    <source>
        <strain evidence="3 4">DSM 45274</strain>
    </source>
</reference>